<keyword evidence="2" id="KW-1185">Reference proteome</keyword>
<gene>
    <name evidence="1" type="ORF">RHMOL_Rhmol08G0090900</name>
</gene>
<comment type="caution">
    <text evidence="1">The sequence shown here is derived from an EMBL/GenBank/DDBJ whole genome shotgun (WGS) entry which is preliminary data.</text>
</comment>
<evidence type="ECO:0000313" key="1">
    <source>
        <dbReference type="EMBL" id="KAI8541809.1"/>
    </source>
</evidence>
<sequence>MGGEAYVALMAKAIFPAKFSHKNGPLLAGGLAWRWETEKWHGANIEGLAGGMAGRWRCSYPPHFCGAPHGDAPRPHE</sequence>
<accession>A0ACC0MMK6</accession>
<protein>
    <submittedName>
        <fullName evidence="1">Uncharacterized protein</fullName>
    </submittedName>
</protein>
<reference evidence="1" key="1">
    <citation type="submission" date="2022-02" db="EMBL/GenBank/DDBJ databases">
        <title>Plant Genome Project.</title>
        <authorList>
            <person name="Zhang R.-G."/>
        </authorList>
    </citation>
    <scope>NUCLEOTIDE SEQUENCE</scope>
    <source>
        <strain evidence="1">AT1</strain>
    </source>
</reference>
<name>A0ACC0MMK6_RHOML</name>
<dbReference type="EMBL" id="CM046395">
    <property type="protein sequence ID" value="KAI8541809.1"/>
    <property type="molecule type" value="Genomic_DNA"/>
</dbReference>
<proteinExistence type="predicted"/>
<evidence type="ECO:0000313" key="2">
    <source>
        <dbReference type="Proteomes" id="UP001062846"/>
    </source>
</evidence>
<dbReference type="Proteomes" id="UP001062846">
    <property type="component" value="Chromosome 8"/>
</dbReference>
<organism evidence="1 2">
    <name type="scientific">Rhododendron molle</name>
    <name type="common">Chinese azalea</name>
    <name type="synonym">Azalea mollis</name>
    <dbReference type="NCBI Taxonomy" id="49168"/>
    <lineage>
        <taxon>Eukaryota</taxon>
        <taxon>Viridiplantae</taxon>
        <taxon>Streptophyta</taxon>
        <taxon>Embryophyta</taxon>
        <taxon>Tracheophyta</taxon>
        <taxon>Spermatophyta</taxon>
        <taxon>Magnoliopsida</taxon>
        <taxon>eudicotyledons</taxon>
        <taxon>Gunneridae</taxon>
        <taxon>Pentapetalae</taxon>
        <taxon>asterids</taxon>
        <taxon>Ericales</taxon>
        <taxon>Ericaceae</taxon>
        <taxon>Ericoideae</taxon>
        <taxon>Rhodoreae</taxon>
        <taxon>Rhododendron</taxon>
    </lineage>
</organism>